<gene>
    <name evidence="1" type="ORF">PEV8663_01247</name>
</gene>
<dbReference type="RefSeq" id="WP_097803743.1">
    <property type="nucleotide sequence ID" value="NZ_FXYH01000003.1"/>
</dbReference>
<organism evidence="1 2">
    <name type="scientific">Pelagimonas varians</name>
    <dbReference type="NCBI Taxonomy" id="696760"/>
    <lineage>
        <taxon>Bacteria</taxon>
        <taxon>Pseudomonadati</taxon>
        <taxon>Pseudomonadota</taxon>
        <taxon>Alphaproteobacteria</taxon>
        <taxon>Rhodobacterales</taxon>
        <taxon>Roseobacteraceae</taxon>
        <taxon>Pelagimonas</taxon>
    </lineage>
</organism>
<dbReference type="EMBL" id="FXYH01000003">
    <property type="protein sequence ID" value="SMX37926.1"/>
    <property type="molecule type" value="Genomic_DNA"/>
</dbReference>
<sequence length="176" mass="18688">MSIDLTADCSRCAALCCMALAFDKGADFALDKPAGVGCVNLRGDFGCQIHDSRIDAGFSGCLKFDCLGAGQRITQEVFAGVDWRDTPAAIPDIIEAFRILREVHRLHELLGFAADLPLAPAQRDLLHALMEELAPNGGWTADSLNQLPLGRLSSDATSFLGSLKTLAKRGGISGKA</sequence>
<dbReference type="Proteomes" id="UP000220836">
    <property type="component" value="Unassembled WGS sequence"/>
</dbReference>
<proteinExistence type="predicted"/>
<dbReference type="AlphaFoldDB" id="A0A238K7J5"/>
<dbReference type="OrthoDB" id="154708at2"/>
<evidence type="ECO:0000313" key="2">
    <source>
        <dbReference type="Proteomes" id="UP000220836"/>
    </source>
</evidence>
<reference evidence="1 2" key="1">
    <citation type="submission" date="2017-05" db="EMBL/GenBank/DDBJ databases">
        <authorList>
            <person name="Song R."/>
            <person name="Chenine A.L."/>
            <person name="Ruprecht R.M."/>
        </authorList>
    </citation>
    <scope>NUCLEOTIDE SEQUENCE [LARGE SCALE GENOMIC DNA]</scope>
    <source>
        <strain evidence="1 2">CECT 8663</strain>
    </source>
</reference>
<accession>A0A238K7J5</accession>
<name>A0A238K7J5_9RHOB</name>
<protein>
    <submittedName>
        <fullName evidence="1">Uncharacterized protein</fullName>
    </submittedName>
</protein>
<keyword evidence="2" id="KW-1185">Reference proteome</keyword>
<evidence type="ECO:0000313" key="1">
    <source>
        <dbReference type="EMBL" id="SMX37926.1"/>
    </source>
</evidence>